<evidence type="ECO:0000313" key="2">
    <source>
        <dbReference type="Proteomes" id="UP000034883"/>
    </source>
</evidence>
<protein>
    <submittedName>
        <fullName evidence="1">Uncharacterized protein</fullName>
    </submittedName>
</protein>
<proteinExistence type="predicted"/>
<dbReference type="EMBL" id="CP011125">
    <property type="protein sequence ID" value="AKF05759.1"/>
    <property type="molecule type" value="Genomic_DNA"/>
</dbReference>
<dbReference type="AlphaFoldDB" id="A0A0F6SET6"/>
<organism evidence="1 2">
    <name type="scientific">Sandaracinus amylolyticus</name>
    <dbReference type="NCBI Taxonomy" id="927083"/>
    <lineage>
        <taxon>Bacteria</taxon>
        <taxon>Pseudomonadati</taxon>
        <taxon>Myxococcota</taxon>
        <taxon>Polyangia</taxon>
        <taxon>Polyangiales</taxon>
        <taxon>Sandaracinaceae</taxon>
        <taxon>Sandaracinus</taxon>
    </lineage>
</organism>
<dbReference type="STRING" id="927083.DB32_002908"/>
<evidence type="ECO:0000313" key="1">
    <source>
        <dbReference type="EMBL" id="AKF05759.1"/>
    </source>
</evidence>
<reference evidence="1 2" key="1">
    <citation type="submission" date="2015-03" db="EMBL/GenBank/DDBJ databases">
        <title>Genome assembly of Sandaracinus amylolyticus DSM 53668.</title>
        <authorList>
            <person name="Sharma G."/>
            <person name="Subramanian S."/>
        </authorList>
    </citation>
    <scope>NUCLEOTIDE SEQUENCE [LARGE SCALE GENOMIC DNA]</scope>
    <source>
        <strain evidence="1 2">DSM 53668</strain>
    </source>
</reference>
<dbReference type="KEGG" id="samy:DB32_002908"/>
<keyword evidence="2" id="KW-1185">Reference proteome</keyword>
<accession>A0A0F6SET6</accession>
<dbReference type="Proteomes" id="UP000034883">
    <property type="component" value="Chromosome"/>
</dbReference>
<sequence length="153" mass="15961">MAPEAVRGARNRVSARKQAKLCVLPDGSTSTLESMLDGARPDAPMDREDACAPTTLYEDADGDGFGDAGSTAIAGAPAAIDFDYDCDGTEAAEIDRTAGNVEACWGDPSTCAIGFPGRWRGEVAPACGADGEVARCVVAECDAEWVPTRQRCR</sequence>
<gene>
    <name evidence="1" type="ORF">DB32_002908</name>
</gene>
<name>A0A0F6SET6_9BACT</name>